<dbReference type="GO" id="GO:0003677">
    <property type="term" value="F:DNA binding"/>
    <property type="evidence" value="ECO:0007669"/>
    <property type="project" value="InterPro"/>
</dbReference>
<proteinExistence type="predicted"/>
<dbReference type="InterPro" id="IPR006119">
    <property type="entry name" value="Resolv_N"/>
</dbReference>
<dbReference type="Gene3D" id="1.10.287.2170">
    <property type="match status" value="1"/>
</dbReference>
<comment type="caution">
    <text evidence="2">The sequence shown here is derived from an EMBL/GenBank/DDBJ whole genome shotgun (WGS) entry which is preliminary data.</text>
</comment>
<reference evidence="2 3" key="1">
    <citation type="submission" date="2019-07" db="EMBL/GenBank/DDBJ databases">
        <title>Whole genome shotgun sequence of Halolactibacillus alkaliphilus NBRC 103919.</title>
        <authorList>
            <person name="Hosoyama A."/>
            <person name="Uohara A."/>
            <person name="Ohji S."/>
            <person name="Ichikawa N."/>
        </authorList>
    </citation>
    <scope>NUCLEOTIDE SEQUENCE [LARGE SCALE GENOMIC DNA]</scope>
    <source>
        <strain evidence="2 3">NBRC 103919</strain>
    </source>
</reference>
<dbReference type="SUPFAM" id="SSF53041">
    <property type="entry name" value="Resolvase-like"/>
    <property type="match status" value="1"/>
</dbReference>
<evidence type="ECO:0000259" key="1">
    <source>
        <dbReference type="Pfam" id="PF00239"/>
    </source>
</evidence>
<dbReference type="InterPro" id="IPR036162">
    <property type="entry name" value="Resolvase-like_N_sf"/>
</dbReference>
<gene>
    <name evidence="2" type="ORF">HAL01_09080</name>
</gene>
<feature type="domain" description="Resolvase/invertase-type recombinase catalytic" evidence="1">
    <location>
        <begin position="4"/>
        <end position="79"/>
    </location>
</feature>
<evidence type="ECO:0000313" key="3">
    <source>
        <dbReference type="Proteomes" id="UP000321400"/>
    </source>
</evidence>
<accession>A0A511X0H0</accession>
<dbReference type="Proteomes" id="UP000321400">
    <property type="component" value="Unassembled WGS sequence"/>
</dbReference>
<name>A0A511X0H0_9BACI</name>
<dbReference type="GO" id="GO:0000150">
    <property type="term" value="F:DNA strand exchange activity"/>
    <property type="evidence" value="ECO:0007669"/>
    <property type="project" value="InterPro"/>
</dbReference>
<evidence type="ECO:0000313" key="2">
    <source>
        <dbReference type="EMBL" id="GEN56444.1"/>
    </source>
</evidence>
<dbReference type="Pfam" id="PF00239">
    <property type="entry name" value="Resolvase"/>
    <property type="match status" value="1"/>
</dbReference>
<sequence>MNYKRKHWNQLLDDVMKGKVSTIYLTHKNRFIRFGFEWFSSFCKKFDCDVIVVNNEQLSPQEELVQDLIAIIHAFFSEFMDFENIKRS</sequence>
<protein>
    <recommendedName>
        <fullName evidence="1">Resolvase/invertase-type recombinase catalytic domain-containing protein</fullName>
    </recommendedName>
</protein>
<dbReference type="AlphaFoldDB" id="A0A511X0H0"/>
<dbReference type="Gene3D" id="3.40.50.1390">
    <property type="entry name" value="Resolvase, N-terminal catalytic domain"/>
    <property type="match status" value="1"/>
</dbReference>
<dbReference type="STRING" id="442899.SAMN05720591_10147"/>
<keyword evidence="3" id="KW-1185">Reference proteome</keyword>
<organism evidence="2 3">
    <name type="scientific">Halolactibacillus alkaliphilus</name>
    <dbReference type="NCBI Taxonomy" id="442899"/>
    <lineage>
        <taxon>Bacteria</taxon>
        <taxon>Bacillati</taxon>
        <taxon>Bacillota</taxon>
        <taxon>Bacilli</taxon>
        <taxon>Bacillales</taxon>
        <taxon>Bacillaceae</taxon>
        <taxon>Halolactibacillus</taxon>
    </lineage>
</organism>
<dbReference type="EMBL" id="BJYE01000008">
    <property type="protein sequence ID" value="GEN56444.1"/>
    <property type="molecule type" value="Genomic_DNA"/>
</dbReference>